<organism evidence="3 4">
    <name type="scientific">Paraphaeosphaeria minitans</name>
    <dbReference type="NCBI Taxonomy" id="565426"/>
    <lineage>
        <taxon>Eukaryota</taxon>
        <taxon>Fungi</taxon>
        <taxon>Dikarya</taxon>
        <taxon>Ascomycota</taxon>
        <taxon>Pezizomycotina</taxon>
        <taxon>Dothideomycetes</taxon>
        <taxon>Pleosporomycetidae</taxon>
        <taxon>Pleosporales</taxon>
        <taxon>Massarineae</taxon>
        <taxon>Didymosphaeriaceae</taxon>
        <taxon>Paraphaeosphaeria</taxon>
    </lineage>
</organism>
<dbReference type="Gene3D" id="2.60.120.620">
    <property type="entry name" value="q2cbj1_9rhob like domain"/>
    <property type="match status" value="1"/>
</dbReference>
<evidence type="ECO:0000256" key="1">
    <source>
        <dbReference type="SAM" id="MobiDB-lite"/>
    </source>
</evidence>
<dbReference type="Proteomes" id="UP000756921">
    <property type="component" value="Unassembled WGS sequence"/>
</dbReference>
<protein>
    <submittedName>
        <fullName evidence="3">2OG-Fe(II)oxygenase family Oxidoreductase</fullName>
    </submittedName>
</protein>
<dbReference type="OrthoDB" id="420380at2759"/>
<dbReference type="EMBL" id="WJXW01000005">
    <property type="protein sequence ID" value="KAF9735785.1"/>
    <property type="molecule type" value="Genomic_DNA"/>
</dbReference>
<feature type="compositionally biased region" description="Polar residues" evidence="1">
    <location>
        <begin position="31"/>
        <end position="41"/>
    </location>
</feature>
<feature type="region of interest" description="Disordered" evidence="1">
    <location>
        <begin position="259"/>
        <end position="292"/>
    </location>
</feature>
<proteinExistence type="predicted"/>
<comment type="caution">
    <text evidence="3">The sequence shown here is derived from an EMBL/GenBank/DDBJ whole genome shotgun (WGS) entry which is preliminary data.</text>
</comment>
<sequence>MSEANTTYTNKLILAPAYNARSPTAKMAKLSESQSASLPSRKSNRPGKLELSTSQVLLLTFTLLTLPLLLQALYNTYLTPHLAPLHAPQNDSNTSLDPSSPSLLPACRAHTYTTQIVSLDPLMIYINNFTSSAEAEALIKLGADDFEDSFISRPSGGTQKASGRTSQSAPLAIEEPLVECSQYFRRVPQTSPTPMLTRIRTEVVARARAFLGTMLHAHERFSTYVHHPTLAPSLLEKTTPRLTFSASYLVPSSYATSRPSVTTCTRTSGPATSASPMGVGGCSTGRRASSFF</sequence>
<keyword evidence="4" id="KW-1185">Reference proteome</keyword>
<evidence type="ECO:0000313" key="4">
    <source>
        <dbReference type="Proteomes" id="UP000756921"/>
    </source>
</evidence>
<dbReference type="AlphaFoldDB" id="A0A9P6GK04"/>
<evidence type="ECO:0000256" key="2">
    <source>
        <dbReference type="SAM" id="Phobius"/>
    </source>
</evidence>
<name>A0A9P6GK04_9PLEO</name>
<evidence type="ECO:0000313" key="3">
    <source>
        <dbReference type="EMBL" id="KAF9735785.1"/>
    </source>
</evidence>
<keyword evidence="2" id="KW-0812">Transmembrane</keyword>
<gene>
    <name evidence="3" type="ORF">PMIN01_05700</name>
</gene>
<feature type="compositionally biased region" description="Polar residues" evidence="1">
    <location>
        <begin position="259"/>
        <end position="275"/>
    </location>
</feature>
<keyword evidence="2" id="KW-0472">Membrane</keyword>
<keyword evidence="2" id="KW-1133">Transmembrane helix</keyword>
<reference evidence="3" key="1">
    <citation type="journal article" date="2020" name="Mol. Plant Microbe Interact.">
        <title>Genome Sequence of the Biocontrol Agent Coniothyrium minitans strain Conio (IMI 134523).</title>
        <authorList>
            <person name="Patel D."/>
            <person name="Shittu T.A."/>
            <person name="Baroncelli R."/>
            <person name="Muthumeenakshi S."/>
            <person name="Osborne T.H."/>
            <person name="Janganan T.K."/>
            <person name="Sreenivasaprasad S."/>
        </authorList>
    </citation>
    <scope>NUCLEOTIDE SEQUENCE</scope>
    <source>
        <strain evidence="3">Conio</strain>
    </source>
</reference>
<feature type="region of interest" description="Disordered" evidence="1">
    <location>
        <begin position="25"/>
        <end position="47"/>
    </location>
</feature>
<feature type="transmembrane region" description="Helical" evidence="2">
    <location>
        <begin position="56"/>
        <end position="74"/>
    </location>
</feature>
<accession>A0A9P6GK04</accession>